<sequence>MSALVTEAPTTTANGLPPQITPFSFDGPGDPCRLSVYCPYLAYYAYVKSSGALWQNVCQGVQTGGGFGTKLIHREECYPSGYFTIFPNMGDLIYYPGKRQPDEGSRSTLAYPGTACLCSFLPSLVLPGGWSCATTTGRPFDTEAPQRLCQSPLSTSTAIWMTYDPPYTNNGEEIYTWVATITSEEPQHAATVFHKVFPLQLTAKVEGTGGEQGFSGDTPANGDSESQTGLSKGAIAGTAVGSSVVVLSIVFGIFLLFRRRKKRTPEPEAYSAVQQQQDPWEGKPELDGTATAAQPRDAPKSELDAVDAARESTVLNASVSELGALSPRSIGAGDAFPSPESRHSRVFEMQG</sequence>
<comment type="caution">
    <text evidence="3">The sequence shown here is derived from an EMBL/GenBank/DDBJ whole genome shotgun (WGS) entry which is preliminary data.</text>
</comment>
<dbReference type="EMBL" id="JAQQWP010000007">
    <property type="protein sequence ID" value="KAK8109774.1"/>
    <property type="molecule type" value="Genomic_DNA"/>
</dbReference>
<protein>
    <recommendedName>
        <fullName evidence="5">LPXTG-motif cell wall anchor domain-containing protein</fullName>
    </recommendedName>
</protein>
<keyword evidence="4" id="KW-1185">Reference proteome</keyword>
<name>A0AAW0QNK4_9PEZI</name>
<gene>
    <name evidence="3" type="ORF">PG999_007911</name>
</gene>
<evidence type="ECO:0000313" key="4">
    <source>
        <dbReference type="Proteomes" id="UP001392437"/>
    </source>
</evidence>
<dbReference type="AlphaFoldDB" id="A0AAW0QNK4"/>
<feature type="transmembrane region" description="Helical" evidence="2">
    <location>
        <begin position="234"/>
        <end position="257"/>
    </location>
</feature>
<keyword evidence="2" id="KW-1133">Transmembrane helix</keyword>
<feature type="region of interest" description="Disordered" evidence="1">
    <location>
        <begin position="327"/>
        <end position="351"/>
    </location>
</feature>
<feature type="region of interest" description="Disordered" evidence="1">
    <location>
        <begin position="265"/>
        <end position="305"/>
    </location>
</feature>
<evidence type="ECO:0008006" key="5">
    <source>
        <dbReference type="Google" id="ProtNLM"/>
    </source>
</evidence>
<feature type="region of interest" description="Disordered" evidence="1">
    <location>
        <begin position="208"/>
        <end position="229"/>
    </location>
</feature>
<keyword evidence="2" id="KW-0472">Membrane</keyword>
<accession>A0AAW0QNK4</accession>
<dbReference type="Proteomes" id="UP001392437">
    <property type="component" value="Unassembled WGS sequence"/>
</dbReference>
<organism evidence="3 4">
    <name type="scientific">Apiospora kogelbergensis</name>
    <dbReference type="NCBI Taxonomy" id="1337665"/>
    <lineage>
        <taxon>Eukaryota</taxon>
        <taxon>Fungi</taxon>
        <taxon>Dikarya</taxon>
        <taxon>Ascomycota</taxon>
        <taxon>Pezizomycotina</taxon>
        <taxon>Sordariomycetes</taxon>
        <taxon>Xylariomycetidae</taxon>
        <taxon>Amphisphaeriales</taxon>
        <taxon>Apiosporaceae</taxon>
        <taxon>Apiospora</taxon>
    </lineage>
</organism>
<evidence type="ECO:0000256" key="2">
    <source>
        <dbReference type="SAM" id="Phobius"/>
    </source>
</evidence>
<evidence type="ECO:0000256" key="1">
    <source>
        <dbReference type="SAM" id="MobiDB-lite"/>
    </source>
</evidence>
<feature type="compositionally biased region" description="Basic and acidic residues" evidence="1">
    <location>
        <begin position="340"/>
        <end position="351"/>
    </location>
</feature>
<reference evidence="3 4" key="1">
    <citation type="submission" date="2023-01" db="EMBL/GenBank/DDBJ databases">
        <title>Analysis of 21 Apiospora genomes using comparative genomics revels a genus with tremendous synthesis potential of carbohydrate active enzymes and secondary metabolites.</title>
        <authorList>
            <person name="Sorensen T."/>
        </authorList>
    </citation>
    <scope>NUCLEOTIDE SEQUENCE [LARGE SCALE GENOMIC DNA]</scope>
    <source>
        <strain evidence="3 4">CBS 117206</strain>
    </source>
</reference>
<evidence type="ECO:0000313" key="3">
    <source>
        <dbReference type="EMBL" id="KAK8109774.1"/>
    </source>
</evidence>
<keyword evidence="2" id="KW-0812">Transmembrane</keyword>
<proteinExistence type="predicted"/>